<comment type="cofactor">
    <cofactor evidence="1 12">
        <name>FAD</name>
        <dbReference type="ChEBI" id="CHEBI:57692"/>
    </cofactor>
</comment>
<reference evidence="13" key="1">
    <citation type="submission" date="2021-10" db="EMBL/GenBank/DDBJ databases">
        <authorList>
            <person name="Lyu M."/>
            <person name="Wang X."/>
            <person name="Meng X."/>
            <person name="Xu K."/>
        </authorList>
    </citation>
    <scope>NUCLEOTIDE SEQUENCE</scope>
    <source>
        <strain evidence="13">A6</strain>
    </source>
</reference>
<dbReference type="Pfam" id="PF02219">
    <property type="entry name" value="MTHFR"/>
    <property type="match status" value="1"/>
</dbReference>
<comment type="similarity">
    <text evidence="3 12">Belongs to the methylenetetrahydrofolate reductase family.</text>
</comment>
<evidence type="ECO:0000256" key="6">
    <source>
        <dbReference type="ARBA" id="ARBA00022827"/>
    </source>
</evidence>
<comment type="pathway">
    <text evidence="2 12">One-carbon metabolism; tetrahydrofolate interconversion.</text>
</comment>
<proteinExistence type="inferred from homology"/>
<dbReference type="PANTHER" id="PTHR45754:SF3">
    <property type="entry name" value="METHYLENETETRAHYDROFOLATE REDUCTASE (NADPH)"/>
    <property type="match status" value="1"/>
</dbReference>
<evidence type="ECO:0000256" key="4">
    <source>
        <dbReference type="ARBA" id="ARBA00022605"/>
    </source>
</evidence>
<keyword evidence="9" id="KW-0486">Methionine biosynthesis</keyword>
<evidence type="ECO:0000256" key="5">
    <source>
        <dbReference type="ARBA" id="ARBA00022630"/>
    </source>
</evidence>
<comment type="catalytic activity">
    <reaction evidence="11">
        <text>(6S)-5-methyl-5,6,7,8-tetrahydrofolate + NAD(+) = (6R)-5,10-methylene-5,6,7,8-tetrahydrofolate + NADH + H(+)</text>
        <dbReference type="Rhea" id="RHEA:19821"/>
        <dbReference type="ChEBI" id="CHEBI:15378"/>
        <dbReference type="ChEBI" id="CHEBI:15636"/>
        <dbReference type="ChEBI" id="CHEBI:18608"/>
        <dbReference type="ChEBI" id="CHEBI:57540"/>
        <dbReference type="ChEBI" id="CHEBI:57945"/>
        <dbReference type="EC" id="1.5.1.54"/>
    </reaction>
    <physiologicalReaction direction="right-to-left" evidence="11">
        <dbReference type="Rhea" id="RHEA:19823"/>
    </physiologicalReaction>
</comment>
<keyword evidence="4" id="KW-0028">Amino-acid biosynthesis</keyword>
<keyword evidence="7 12" id="KW-0560">Oxidoreductase</keyword>
<evidence type="ECO:0000256" key="9">
    <source>
        <dbReference type="ARBA" id="ARBA00023167"/>
    </source>
</evidence>
<dbReference type="GO" id="GO:0004489">
    <property type="term" value="F:methylenetetrahydrofolate reductase [NAD(P)H] activity"/>
    <property type="evidence" value="ECO:0007669"/>
    <property type="project" value="UniProtKB-EC"/>
</dbReference>
<evidence type="ECO:0000256" key="8">
    <source>
        <dbReference type="ARBA" id="ARBA00023027"/>
    </source>
</evidence>
<evidence type="ECO:0000313" key="14">
    <source>
        <dbReference type="Proteomes" id="UP001165293"/>
    </source>
</evidence>
<dbReference type="Gene3D" id="3.20.20.220">
    <property type="match status" value="1"/>
</dbReference>
<name>A0ABS8JKK6_9GAMM</name>
<evidence type="ECO:0000256" key="7">
    <source>
        <dbReference type="ARBA" id="ARBA00023002"/>
    </source>
</evidence>
<evidence type="ECO:0000256" key="2">
    <source>
        <dbReference type="ARBA" id="ARBA00004777"/>
    </source>
</evidence>
<gene>
    <name evidence="13" type="primary">metF</name>
    <name evidence="13" type="ORF">LK996_13275</name>
</gene>
<dbReference type="SUPFAM" id="SSF51730">
    <property type="entry name" value="FAD-linked oxidoreductase"/>
    <property type="match status" value="1"/>
</dbReference>
<evidence type="ECO:0000313" key="13">
    <source>
        <dbReference type="EMBL" id="MCC8364044.1"/>
    </source>
</evidence>
<keyword evidence="6 12" id="KW-0274">FAD</keyword>
<dbReference type="EC" id="1.5.1.54" evidence="12"/>
<dbReference type="Proteomes" id="UP001165293">
    <property type="component" value="Unassembled WGS sequence"/>
</dbReference>
<accession>A0ABS8JKK6</accession>
<evidence type="ECO:0000256" key="3">
    <source>
        <dbReference type="ARBA" id="ARBA00006743"/>
    </source>
</evidence>
<keyword evidence="5 12" id="KW-0285">Flavoprotein</keyword>
<organism evidence="13 14">
    <name type="scientific">Noviluteimonas lactosilytica</name>
    <dbReference type="NCBI Taxonomy" id="2888523"/>
    <lineage>
        <taxon>Bacteria</taxon>
        <taxon>Pseudomonadati</taxon>
        <taxon>Pseudomonadota</taxon>
        <taxon>Gammaproteobacteria</taxon>
        <taxon>Lysobacterales</taxon>
        <taxon>Lysobacteraceae</taxon>
        <taxon>Noviluteimonas</taxon>
    </lineage>
</organism>
<dbReference type="InterPro" id="IPR004620">
    <property type="entry name" value="MTHF_reductase_bac"/>
</dbReference>
<protein>
    <recommendedName>
        <fullName evidence="12">Methylenetetrahydrofolate reductase</fullName>
        <ecNumber evidence="12">1.5.1.54</ecNumber>
    </recommendedName>
</protein>
<comment type="pathway">
    <text evidence="10">Amino-acid biosynthesis; L-methionine biosynthesis via de novo pathway.</text>
</comment>
<evidence type="ECO:0000256" key="11">
    <source>
        <dbReference type="ARBA" id="ARBA00048628"/>
    </source>
</evidence>
<evidence type="ECO:0000256" key="10">
    <source>
        <dbReference type="ARBA" id="ARBA00034478"/>
    </source>
</evidence>
<dbReference type="RefSeq" id="WP_230527833.1">
    <property type="nucleotide sequence ID" value="NZ_JAJGAK010000003.1"/>
</dbReference>
<dbReference type="NCBIfam" id="TIGR00676">
    <property type="entry name" value="fadh2"/>
    <property type="match status" value="1"/>
</dbReference>
<dbReference type="InterPro" id="IPR029041">
    <property type="entry name" value="FAD-linked_oxidoreductase-like"/>
</dbReference>
<evidence type="ECO:0000256" key="1">
    <source>
        <dbReference type="ARBA" id="ARBA00001974"/>
    </source>
</evidence>
<comment type="caution">
    <text evidence="13">The sequence shown here is derived from an EMBL/GenBank/DDBJ whole genome shotgun (WGS) entry which is preliminary data.</text>
</comment>
<dbReference type="EMBL" id="JAJGAK010000003">
    <property type="protein sequence ID" value="MCC8364044.1"/>
    <property type="molecule type" value="Genomic_DNA"/>
</dbReference>
<evidence type="ECO:0000256" key="12">
    <source>
        <dbReference type="RuleBase" id="RU003862"/>
    </source>
</evidence>
<keyword evidence="8" id="KW-0520">NAD</keyword>
<dbReference type="CDD" id="cd00537">
    <property type="entry name" value="MTHFR"/>
    <property type="match status" value="1"/>
</dbReference>
<keyword evidence="14" id="KW-1185">Reference proteome</keyword>
<dbReference type="PANTHER" id="PTHR45754">
    <property type="entry name" value="METHYLENETETRAHYDROFOLATE REDUCTASE"/>
    <property type="match status" value="1"/>
</dbReference>
<sequence length="277" mass="31065">MALRVPISFEFYPPKTDDQREQLDRTAARLKGQSPEYVSCTFGAGGSTLSYTPETVQRLHEKHGLDAAPHVSCMGGTREELRSLLKLYRALGCKRIVALRGDLPSGMARFGDFHYASELVQFIRDEHDGFFHIEVGCYPEMHPQAEDAFADMRHFKAKADAGADGAITQYFYNADAYFRFVDDARRMGISIPIVPGIMPISNFTQLRRFSEACGAEIPRWIGKRMQAYGDDTDSIRAFAAEFVANLCSRLMDGGAPGLHFYTLNLSKPTLNVLEFLR</sequence>
<dbReference type="InterPro" id="IPR003171">
    <property type="entry name" value="Mehydrof_redctse-like"/>
</dbReference>